<gene>
    <name evidence="2" type="ORF">A6A04_03695</name>
</gene>
<dbReference type="EMBL" id="LWQT01000066">
    <property type="protein sequence ID" value="OAN49228.1"/>
    <property type="molecule type" value="Genomic_DNA"/>
</dbReference>
<sequence>MAVRQTNRAFGLTFAAVFAVIAAVGWLVFDARLIWALEVSAVFAVVALAAPLVLLPLNRLWAVLAGGLGHVNNHLILGLFFYGFVTPAGLLMRLIGKDPMTRGIDPAAASYLTPVGRKAGAETYRDLF</sequence>
<dbReference type="OrthoDB" id="7375605at2"/>
<evidence type="ECO:0000313" key="3">
    <source>
        <dbReference type="Proteomes" id="UP000078428"/>
    </source>
</evidence>
<accession>A0A178MMB1</accession>
<keyword evidence="1" id="KW-0472">Membrane</keyword>
<dbReference type="RefSeq" id="WP_068493656.1">
    <property type="nucleotide sequence ID" value="NZ_LWQT01000066.1"/>
</dbReference>
<organism evidence="2 3">
    <name type="scientific">Paramagnetospirillum marisnigri</name>
    <dbReference type="NCBI Taxonomy" id="1285242"/>
    <lineage>
        <taxon>Bacteria</taxon>
        <taxon>Pseudomonadati</taxon>
        <taxon>Pseudomonadota</taxon>
        <taxon>Alphaproteobacteria</taxon>
        <taxon>Rhodospirillales</taxon>
        <taxon>Magnetospirillaceae</taxon>
        <taxon>Paramagnetospirillum</taxon>
    </lineage>
</organism>
<protein>
    <submittedName>
        <fullName evidence="2">Uncharacterized protein</fullName>
    </submittedName>
</protein>
<dbReference type="Pfam" id="PF19588">
    <property type="entry name" value="SxtJ"/>
    <property type="match status" value="1"/>
</dbReference>
<proteinExistence type="predicted"/>
<dbReference type="AlphaFoldDB" id="A0A178MMB1"/>
<feature type="transmembrane region" description="Helical" evidence="1">
    <location>
        <begin position="36"/>
        <end position="55"/>
    </location>
</feature>
<dbReference type="InterPro" id="IPR045781">
    <property type="entry name" value="SxtJ"/>
</dbReference>
<dbReference type="Proteomes" id="UP000078428">
    <property type="component" value="Unassembled WGS sequence"/>
</dbReference>
<evidence type="ECO:0000256" key="1">
    <source>
        <dbReference type="SAM" id="Phobius"/>
    </source>
</evidence>
<feature type="transmembrane region" description="Helical" evidence="1">
    <location>
        <begin position="75"/>
        <end position="95"/>
    </location>
</feature>
<dbReference type="STRING" id="1285242.A6A04_03695"/>
<keyword evidence="1" id="KW-0812">Transmembrane</keyword>
<keyword evidence="1" id="KW-1133">Transmembrane helix</keyword>
<name>A0A178MMB1_9PROT</name>
<evidence type="ECO:0000313" key="2">
    <source>
        <dbReference type="EMBL" id="OAN49228.1"/>
    </source>
</evidence>
<feature type="transmembrane region" description="Helical" evidence="1">
    <location>
        <begin position="12"/>
        <end position="29"/>
    </location>
</feature>
<reference evidence="2 3" key="1">
    <citation type="submission" date="2016-04" db="EMBL/GenBank/DDBJ databases">
        <title>Draft genome sequence of freshwater magnetotactic bacteria Magnetospirillum marisnigri SP-1 and Magnetospirillum moscoviense BB-1.</title>
        <authorList>
            <person name="Koziaeva V."/>
            <person name="Dziuba M.V."/>
            <person name="Ivanov T.M."/>
            <person name="Kuznetsov B."/>
            <person name="Grouzdev D.S."/>
        </authorList>
    </citation>
    <scope>NUCLEOTIDE SEQUENCE [LARGE SCALE GENOMIC DNA]</scope>
    <source>
        <strain evidence="2 3">SP-1</strain>
    </source>
</reference>
<comment type="caution">
    <text evidence="2">The sequence shown here is derived from an EMBL/GenBank/DDBJ whole genome shotgun (WGS) entry which is preliminary data.</text>
</comment>
<keyword evidence="3" id="KW-1185">Reference proteome</keyword>